<protein>
    <submittedName>
        <fullName evidence="2">Uncharacterized protein</fullName>
    </submittedName>
</protein>
<keyword evidence="3" id="KW-1185">Reference proteome</keyword>
<reference evidence="2" key="2">
    <citation type="submission" date="2022-01" db="EMBL/GenBank/DDBJ databases">
        <authorList>
            <person name="Yamashiro T."/>
            <person name="Shiraishi A."/>
            <person name="Satake H."/>
            <person name="Nakayama K."/>
        </authorList>
    </citation>
    <scope>NUCLEOTIDE SEQUENCE</scope>
</reference>
<evidence type="ECO:0000313" key="3">
    <source>
        <dbReference type="Proteomes" id="UP001151760"/>
    </source>
</evidence>
<dbReference type="EMBL" id="BQNB010009253">
    <property type="protein sequence ID" value="GJS60919.1"/>
    <property type="molecule type" value="Genomic_DNA"/>
</dbReference>
<evidence type="ECO:0000256" key="1">
    <source>
        <dbReference type="SAM" id="MobiDB-lite"/>
    </source>
</evidence>
<feature type="region of interest" description="Disordered" evidence="1">
    <location>
        <begin position="34"/>
        <end position="61"/>
    </location>
</feature>
<proteinExistence type="predicted"/>
<evidence type="ECO:0000313" key="2">
    <source>
        <dbReference type="EMBL" id="GJS60919.1"/>
    </source>
</evidence>
<accession>A0ABQ4X6Q7</accession>
<organism evidence="2 3">
    <name type="scientific">Tanacetum coccineum</name>
    <dbReference type="NCBI Taxonomy" id="301880"/>
    <lineage>
        <taxon>Eukaryota</taxon>
        <taxon>Viridiplantae</taxon>
        <taxon>Streptophyta</taxon>
        <taxon>Embryophyta</taxon>
        <taxon>Tracheophyta</taxon>
        <taxon>Spermatophyta</taxon>
        <taxon>Magnoliopsida</taxon>
        <taxon>eudicotyledons</taxon>
        <taxon>Gunneridae</taxon>
        <taxon>Pentapetalae</taxon>
        <taxon>asterids</taxon>
        <taxon>campanulids</taxon>
        <taxon>Asterales</taxon>
        <taxon>Asteraceae</taxon>
        <taxon>Asteroideae</taxon>
        <taxon>Anthemideae</taxon>
        <taxon>Anthemidinae</taxon>
        <taxon>Tanacetum</taxon>
    </lineage>
</organism>
<dbReference type="Proteomes" id="UP001151760">
    <property type="component" value="Unassembled WGS sequence"/>
</dbReference>
<sequence length="165" mass="19068">MKVTDWSSSLRVHLLPLTSIKARAVPQERVFLRLREPRSQRNHDHKIGRKKERSNFSRKHPRDAGLEWKSFGIDKRNTSRQFQVIIRVLVKAGDLFHIRKREAIRRKTGRSNWFSQPSEGPVHDSSVVADNSGKNVQPPSKLHNFAQTAFSEVEPGVLVFLIENQ</sequence>
<name>A0ABQ4X6Q7_9ASTR</name>
<comment type="caution">
    <text evidence="2">The sequence shown here is derived from an EMBL/GenBank/DDBJ whole genome shotgun (WGS) entry which is preliminary data.</text>
</comment>
<feature type="compositionally biased region" description="Basic residues" evidence="1">
    <location>
        <begin position="43"/>
        <end position="61"/>
    </location>
</feature>
<gene>
    <name evidence="2" type="ORF">Tco_0655703</name>
</gene>
<reference evidence="2" key="1">
    <citation type="journal article" date="2022" name="Int. J. Mol. Sci.">
        <title>Draft Genome of Tanacetum Coccineum: Genomic Comparison of Closely Related Tanacetum-Family Plants.</title>
        <authorList>
            <person name="Yamashiro T."/>
            <person name="Shiraishi A."/>
            <person name="Nakayama K."/>
            <person name="Satake H."/>
        </authorList>
    </citation>
    <scope>NUCLEOTIDE SEQUENCE</scope>
</reference>